<organism evidence="2 3">
    <name type="scientific">Cherax quadricarinatus</name>
    <name type="common">Australian red claw crayfish</name>
    <dbReference type="NCBI Taxonomy" id="27406"/>
    <lineage>
        <taxon>Eukaryota</taxon>
        <taxon>Metazoa</taxon>
        <taxon>Ecdysozoa</taxon>
        <taxon>Arthropoda</taxon>
        <taxon>Crustacea</taxon>
        <taxon>Multicrustacea</taxon>
        <taxon>Malacostraca</taxon>
        <taxon>Eumalacostraca</taxon>
        <taxon>Eucarida</taxon>
        <taxon>Decapoda</taxon>
        <taxon>Pleocyemata</taxon>
        <taxon>Astacidea</taxon>
        <taxon>Parastacoidea</taxon>
        <taxon>Parastacidae</taxon>
        <taxon>Cherax</taxon>
    </lineage>
</organism>
<sequence>RGDIYGGNEIITIFSSPVTREEQQLIMENVLSEMFESPTFPNSSNFLAGNLARNSTTGPRPGPLYNQRQPRNVGIISLHQQENVRGLNRSQLHQDPSQPSDDASAHRQDVQETTRESSSDSQNSGSWFRHK</sequence>
<feature type="compositionally biased region" description="Basic and acidic residues" evidence="1">
    <location>
        <begin position="103"/>
        <end position="118"/>
    </location>
</feature>
<accession>A0AAW0XZF4</accession>
<dbReference type="Proteomes" id="UP001445076">
    <property type="component" value="Unassembled WGS sequence"/>
</dbReference>
<dbReference type="AlphaFoldDB" id="A0AAW0XZF4"/>
<evidence type="ECO:0000256" key="1">
    <source>
        <dbReference type="SAM" id="MobiDB-lite"/>
    </source>
</evidence>
<comment type="caution">
    <text evidence="2">The sequence shown here is derived from an EMBL/GenBank/DDBJ whole genome shotgun (WGS) entry which is preliminary data.</text>
</comment>
<reference evidence="2 3" key="1">
    <citation type="journal article" date="2024" name="BMC Genomics">
        <title>Genome assembly of redclaw crayfish (Cherax quadricarinatus) provides insights into its immune adaptation and hypoxia tolerance.</title>
        <authorList>
            <person name="Liu Z."/>
            <person name="Zheng J."/>
            <person name="Li H."/>
            <person name="Fang K."/>
            <person name="Wang S."/>
            <person name="He J."/>
            <person name="Zhou D."/>
            <person name="Weng S."/>
            <person name="Chi M."/>
            <person name="Gu Z."/>
            <person name="He J."/>
            <person name="Li F."/>
            <person name="Wang M."/>
        </authorList>
    </citation>
    <scope>NUCLEOTIDE SEQUENCE [LARGE SCALE GENOMIC DNA]</scope>
    <source>
        <strain evidence="2">ZL_2023a</strain>
    </source>
</reference>
<feature type="region of interest" description="Disordered" evidence="1">
    <location>
        <begin position="37"/>
        <end position="131"/>
    </location>
</feature>
<evidence type="ECO:0000313" key="3">
    <source>
        <dbReference type="Proteomes" id="UP001445076"/>
    </source>
</evidence>
<gene>
    <name evidence="2" type="ORF">OTU49_000516</name>
</gene>
<feature type="non-terminal residue" evidence="2">
    <location>
        <position position="1"/>
    </location>
</feature>
<keyword evidence="3" id="KW-1185">Reference proteome</keyword>
<feature type="compositionally biased region" description="Polar residues" evidence="1">
    <location>
        <begin position="78"/>
        <end position="101"/>
    </location>
</feature>
<protein>
    <submittedName>
        <fullName evidence="2">Uncharacterized protein</fullName>
    </submittedName>
</protein>
<name>A0AAW0XZF4_CHEQU</name>
<proteinExistence type="predicted"/>
<feature type="compositionally biased region" description="Polar residues" evidence="1">
    <location>
        <begin position="119"/>
        <end position="131"/>
    </location>
</feature>
<dbReference type="EMBL" id="JARKIK010000020">
    <property type="protein sequence ID" value="KAK8745216.1"/>
    <property type="molecule type" value="Genomic_DNA"/>
</dbReference>
<feature type="compositionally biased region" description="Polar residues" evidence="1">
    <location>
        <begin position="39"/>
        <end position="58"/>
    </location>
</feature>
<evidence type="ECO:0000313" key="2">
    <source>
        <dbReference type="EMBL" id="KAK8745216.1"/>
    </source>
</evidence>